<geneLocation type="mitochondrion" evidence="1"/>
<proteinExistence type="predicted"/>
<keyword evidence="1" id="KW-0496">Mitochondrion</keyword>
<accession>A0A1Y0AZB7</accession>
<dbReference type="AlphaFoldDB" id="A0A1Y0AZB7"/>
<reference evidence="1" key="1">
    <citation type="submission" date="2017-03" db="EMBL/GenBank/DDBJ databases">
        <title>The mitochondrial genome of the carnivorous plant Utricularia reniformis (Lentibulariaceae): structure, comparative analysis and evolutionary landmarks.</title>
        <authorList>
            <person name="Silva S.R."/>
            <person name="Alvarenga D.O."/>
            <person name="Michael T.P."/>
            <person name="Miranda V.F.O."/>
            <person name="Varani A.M."/>
        </authorList>
    </citation>
    <scope>NUCLEOTIDE SEQUENCE</scope>
</reference>
<sequence>MFRGAVTQTYLRGGMPCKESEPWYFHLTLSQC</sequence>
<gene>
    <name evidence="1" type="ORF">AEK19_MT0204</name>
</gene>
<dbReference type="EMBL" id="KY774314">
    <property type="protein sequence ID" value="ART30483.1"/>
    <property type="molecule type" value="Genomic_DNA"/>
</dbReference>
<protein>
    <submittedName>
        <fullName evidence="1">Uncharacterized protein</fullName>
    </submittedName>
</protein>
<evidence type="ECO:0000313" key="1">
    <source>
        <dbReference type="EMBL" id="ART30483.1"/>
    </source>
</evidence>
<name>A0A1Y0AZB7_9LAMI</name>
<organism evidence="1">
    <name type="scientific">Utricularia reniformis</name>
    <dbReference type="NCBI Taxonomy" id="192314"/>
    <lineage>
        <taxon>Eukaryota</taxon>
        <taxon>Viridiplantae</taxon>
        <taxon>Streptophyta</taxon>
        <taxon>Embryophyta</taxon>
        <taxon>Tracheophyta</taxon>
        <taxon>Spermatophyta</taxon>
        <taxon>Magnoliopsida</taxon>
        <taxon>eudicotyledons</taxon>
        <taxon>Gunneridae</taxon>
        <taxon>Pentapetalae</taxon>
        <taxon>asterids</taxon>
        <taxon>lamiids</taxon>
        <taxon>Lamiales</taxon>
        <taxon>Lentibulariaceae</taxon>
        <taxon>Utricularia</taxon>
    </lineage>
</organism>